<evidence type="ECO:0000313" key="2">
    <source>
        <dbReference type="Proteomes" id="UP000772434"/>
    </source>
</evidence>
<dbReference type="EMBL" id="JADNRY010000140">
    <property type="protein sequence ID" value="KAF9063717.1"/>
    <property type="molecule type" value="Genomic_DNA"/>
</dbReference>
<reference evidence="1" key="1">
    <citation type="submission" date="2020-11" db="EMBL/GenBank/DDBJ databases">
        <authorList>
            <consortium name="DOE Joint Genome Institute"/>
            <person name="Ahrendt S."/>
            <person name="Riley R."/>
            <person name="Andreopoulos W."/>
            <person name="Labutti K."/>
            <person name="Pangilinan J."/>
            <person name="Ruiz-Duenas F.J."/>
            <person name="Barrasa J.M."/>
            <person name="Sanchez-Garcia M."/>
            <person name="Camarero S."/>
            <person name="Miyauchi S."/>
            <person name="Serrano A."/>
            <person name="Linde D."/>
            <person name="Babiker R."/>
            <person name="Drula E."/>
            <person name="Ayuso-Fernandez I."/>
            <person name="Pacheco R."/>
            <person name="Padilla G."/>
            <person name="Ferreira P."/>
            <person name="Barriuso J."/>
            <person name="Kellner H."/>
            <person name="Castanera R."/>
            <person name="Alfaro M."/>
            <person name="Ramirez L."/>
            <person name="Pisabarro A.G."/>
            <person name="Kuo A."/>
            <person name="Tritt A."/>
            <person name="Lipzen A."/>
            <person name="He G."/>
            <person name="Yan M."/>
            <person name="Ng V."/>
            <person name="Cullen D."/>
            <person name="Martin F."/>
            <person name="Rosso M.-N."/>
            <person name="Henrissat B."/>
            <person name="Hibbett D."/>
            <person name="Martinez A.T."/>
            <person name="Grigoriev I.V."/>
        </authorList>
    </citation>
    <scope>NUCLEOTIDE SEQUENCE</scope>
    <source>
        <strain evidence="1">AH 40177</strain>
    </source>
</reference>
<evidence type="ECO:0000313" key="1">
    <source>
        <dbReference type="EMBL" id="KAF9063717.1"/>
    </source>
</evidence>
<organism evidence="1 2">
    <name type="scientific">Rhodocollybia butyracea</name>
    <dbReference type="NCBI Taxonomy" id="206335"/>
    <lineage>
        <taxon>Eukaryota</taxon>
        <taxon>Fungi</taxon>
        <taxon>Dikarya</taxon>
        <taxon>Basidiomycota</taxon>
        <taxon>Agaricomycotina</taxon>
        <taxon>Agaricomycetes</taxon>
        <taxon>Agaricomycetidae</taxon>
        <taxon>Agaricales</taxon>
        <taxon>Marasmiineae</taxon>
        <taxon>Omphalotaceae</taxon>
        <taxon>Rhodocollybia</taxon>
    </lineage>
</organism>
<dbReference type="AlphaFoldDB" id="A0A9P5PJE8"/>
<accession>A0A9P5PJE8</accession>
<proteinExistence type="predicted"/>
<dbReference type="OrthoDB" id="3266451at2759"/>
<keyword evidence="2" id="KW-1185">Reference proteome</keyword>
<comment type="caution">
    <text evidence="1">The sequence shown here is derived from an EMBL/GenBank/DDBJ whole genome shotgun (WGS) entry which is preliminary data.</text>
</comment>
<gene>
    <name evidence="1" type="ORF">BDP27DRAFT_1334745</name>
</gene>
<protein>
    <submittedName>
        <fullName evidence="1">Uncharacterized protein</fullName>
    </submittedName>
</protein>
<sequence>MPDLLHLEIADSYKVSPITSKLLSSLTHQQSGSISLVPKLQSLSLKNTHGDFDDDDSIGMVESRWFKPGSELSMAMLATGRACIRSVVLDFGSRREVDAEIYKPLRKLDAEGLRVVVSGSNGVQV</sequence>
<dbReference type="Proteomes" id="UP000772434">
    <property type="component" value="Unassembled WGS sequence"/>
</dbReference>
<name>A0A9P5PJE8_9AGAR</name>